<dbReference type="PANTHER" id="PTHR39550:SF1">
    <property type="entry name" value="SLL0658 PROTEIN"/>
    <property type="match status" value="1"/>
</dbReference>
<dbReference type="Pfam" id="PF11848">
    <property type="entry name" value="DUF3368"/>
    <property type="match status" value="1"/>
</dbReference>
<dbReference type="PANTHER" id="PTHR39550">
    <property type="entry name" value="SLL0658 PROTEIN"/>
    <property type="match status" value="1"/>
</dbReference>
<gene>
    <name evidence="1" type="ORF">E4021_15000</name>
</gene>
<dbReference type="OrthoDB" id="764457at2"/>
<dbReference type="EMBL" id="SRSF01000009">
    <property type="protein sequence ID" value="THH36391.1"/>
    <property type="molecule type" value="Genomic_DNA"/>
</dbReference>
<accession>A0A4S4NE77</accession>
<keyword evidence="2" id="KW-1185">Reference proteome</keyword>
<dbReference type="InterPro" id="IPR021799">
    <property type="entry name" value="PIN-like_prokaryotic"/>
</dbReference>
<dbReference type="RefSeq" id="WP_136460194.1">
    <property type="nucleotide sequence ID" value="NZ_SRSF01000009.1"/>
</dbReference>
<dbReference type="Proteomes" id="UP000308528">
    <property type="component" value="Unassembled WGS sequence"/>
</dbReference>
<reference evidence="1 2" key="1">
    <citation type="submission" date="2019-04" db="EMBL/GenBank/DDBJ databases">
        <title>Lewinella litorea sp. nov., isolated from a marine sand.</title>
        <authorList>
            <person name="Yoon J.-H."/>
        </authorList>
    </citation>
    <scope>NUCLEOTIDE SEQUENCE [LARGE SCALE GENOMIC DNA]</scope>
    <source>
        <strain evidence="1 2">HSMS-39</strain>
    </source>
</reference>
<proteinExistence type="predicted"/>
<protein>
    <submittedName>
        <fullName evidence="1">DUF3368 domain-containing protein</fullName>
    </submittedName>
</protein>
<evidence type="ECO:0000313" key="2">
    <source>
        <dbReference type="Proteomes" id="UP000308528"/>
    </source>
</evidence>
<dbReference type="AlphaFoldDB" id="A0A4S4NE77"/>
<organism evidence="1 2">
    <name type="scientific">Neolewinella litorea</name>
    <dbReference type="NCBI Taxonomy" id="2562452"/>
    <lineage>
        <taxon>Bacteria</taxon>
        <taxon>Pseudomonadati</taxon>
        <taxon>Bacteroidota</taxon>
        <taxon>Saprospiria</taxon>
        <taxon>Saprospirales</taxon>
        <taxon>Lewinellaceae</taxon>
        <taxon>Neolewinella</taxon>
    </lineage>
</organism>
<name>A0A4S4NE77_9BACT</name>
<sequence length="153" mass="17042">MPNRAVIADASTLIGLHKIKGLDLLQQLYGHVEITSIVKEECAVDLPGWIQINDRYDPVAYRSLYPSLDAGEASSIALALTLENVLLIIDERKGRKWARSMGVPITGLIGILIRAKQRGLISSGKQQLNSLREQGFRLSDRVYELALKEMNEE</sequence>
<evidence type="ECO:0000313" key="1">
    <source>
        <dbReference type="EMBL" id="THH36391.1"/>
    </source>
</evidence>
<comment type="caution">
    <text evidence="1">The sequence shown here is derived from an EMBL/GenBank/DDBJ whole genome shotgun (WGS) entry which is preliminary data.</text>
</comment>